<keyword evidence="10" id="KW-1185">Reference proteome</keyword>
<comment type="caution">
    <text evidence="9">The sequence shown here is derived from an EMBL/GenBank/DDBJ whole genome shotgun (WGS) entry which is preliminary data.</text>
</comment>
<dbReference type="RefSeq" id="WP_236631588.1">
    <property type="nucleotide sequence ID" value="NZ_JOKH01000003.1"/>
</dbReference>
<feature type="domain" description="PPIase FKBP-type" evidence="8">
    <location>
        <begin position="72"/>
        <end position="157"/>
    </location>
</feature>
<evidence type="ECO:0000256" key="7">
    <source>
        <dbReference type="RuleBase" id="RU003915"/>
    </source>
</evidence>
<dbReference type="AlphaFoldDB" id="A0A081NGK7"/>
<protein>
    <recommendedName>
        <fullName evidence="7">Peptidyl-prolyl cis-trans isomerase</fullName>
        <ecNumber evidence="7">5.2.1.8</ecNumber>
    </recommendedName>
</protein>
<dbReference type="InterPro" id="IPR000774">
    <property type="entry name" value="PPIase_FKBP_N"/>
</dbReference>
<keyword evidence="4 6" id="KW-0697">Rotamase</keyword>
<evidence type="ECO:0000313" key="9">
    <source>
        <dbReference type="EMBL" id="KEQ17580.1"/>
    </source>
</evidence>
<dbReference type="InterPro" id="IPR046357">
    <property type="entry name" value="PPIase_dom_sf"/>
</dbReference>
<dbReference type="SUPFAM" id="SSF54534">
    <property type="entry name" value="FKBP-like"/>
    <property type="match status" value="1"/>
</dbReference>
<dbReference type="GO" id="GO:0006457">
    <property type="term" value="P:protein folding"/>
    <property type="evidence" value="ECO:0007669"/>
    <property type="project" value="InterPro"/>
</dbReference>
<dbReference type="eggNOG" id="COG0545">
    <property type="taxonomic scope" value="Bacteria"/>
</dbReference>
<reference evidence="9 10" key="1">
    <citation type="submission" date="2014-06" db="EMBL/GenBank/DDBJ databases">
        <title>Whole Genome Sequences of Three Symbiotic Endozoicomonas Bacteria.</title>
        <authorList>
            <person name="Neave M.J."/>
            <person name="Apprill A."/>
            <person name="Voolstra C.R."/>
        </authorList>
    </citation>
    <scope>NUCLEOTIDE SEQUENCE [LARGE SCALE GENOMIC DNA]</scope>
    <source>
        <strain evidence="9 10">DSM 25634</strain>
    </source>
</reference>
<gene>
    <name evidence="9" type="ORF">GZ78_17755</name>
</gene>
<organism evidence="9 10">
    <name type="scientific">Endozoicomonas numazuensis</name>
    <dbReference type="NCBI Taxonomy" id="1137799"/>
    <lineage>
        <taxon>Bacteria</taxon>
        <taxon>Pseudomonadati</taxon>
        <taxon>Pseudomonadota</taxon>
        <taxon>Gammaproteobacteria</taxon>
        <taxon>Oceanospirillales</taxon>
        <taxon>Endozoicomonadaceae</taxon>
        <taxon>Endozoicomonas</taxon>
    </lineage>
</organism>
<accession>A0A081NGK7</accession>
<dbReference type="PROSITE" id="PS50059">
    <property type="entry name" value="FKBP_PPIASE"/>
    <property type="match status" value="1"/>
</dbReference>
<evidence type="ECO:0000259" key="8">
    <source>
        <dbReference type="PROSITE" id="PS50059"/>
    </source>
</evidence>
<comment type="catalytic activity">
    <reaction evidence="1 6 7">
        <text>[protein]-peptidylproline (omega=180) = [protein]-peptidylproline (omega=0)</text>
        <dbReference type="Rhea" id="RHEA:16237"/>
        <dbReference type="Rhea" id="RHEA-COMP:10747"/>
        <dbReference type="Rhea" id="RHEA-COMP:10748"/>
        <dbReference type="ChEBI" id="CHEBI:83833"/>
        <dbReference type="ChEBI" id="CHEBI:83834"/>
        <dbReference type="EC" id="5.2.1.8"/>
    </reaction>
</comment>
<evidence type="ECO:0000313" key="10">
    <source>
        <dbReference type="Proteomes" id="UP000028073"/>
    </source>
</evidence>
<evidence type="ECO:0000256" key="3">
    <source>
        <dbReference type="ARBA" id="ARBA00022729"/>
    </source>
</evidence>
<dbReference type="Gene3D" id="3.10.50.40">
    <property type="match status" value="1"/>
</dbReference>
<dbReference type="InterPro" id="IPR001179">
    <property type="entry name" value="PPIase_FKBP_dom"/>
</dbReference>
<dbReference type="Pfam" id="PF01346">
    <property type="entry name" value="FKBP_N"/>
    <property type="match status" value="1"/>
</dbReference>
<evidence type="ECO:0000256" key="2">
    <source>
        <dbReference type="ARBA" id="ARBA00006577"/>
    </source>
</evidence>
<dbReference type="Pfam" id="PF00254">
    <property type="entry name" value="FKBP_C"/>
    <property type="match status" value="1"/>
</dbReference>
<dbReference type="EC" id="5.2.1.8" evidence="7"/>
<comment type="similarity">
    <text evidence="2 7">Belongs to the FKBP-type PPIase family.</text>
</comment>
<evidence type="ECO:0000256" key="1">
    <source>
        <dbReference type="ARBA" id="ARBA00000971"/>
    </source>
</evidence>
<dbReference type="GO" id="GO:0003755">
    <property type="term" value="F:peptidyl-prolyl cis-trans isomerase activity"/>
    <property type="evidence" value="ECO:0007669"/>
    <property type="project" value="UniProtKB-UniRule"/>
</dbReference>
<sequence>MTSAILIVFIAAMLFWGKRRFDQKKQQAAEALVQGQAFLDNNQNEEGVMTTESGLQYKVLEKGEDSEQPSATSKVKVHYHGTLINGQVFDSSVDRGQPISFGLNQVIPGWTEGLQLMSVGDKYRLFIPANLAYGSGGAGKIPGNSALIFDVELLGIE</sequence>
<evidence type="ECO:0000256" key="6">
    <source>
        <dbReference type="PROSITE-ProRule" id="PRU00277"/>
    </source>
</evidence>
<evidence type="ECO:0000256" key="4">
    <source>
        <dbReference type="ARBA" id="ARBA00023110"/>
    </source>
</evidence>
<dbReference type="EMBL" id="JOKH01000003">
    <property type="protein sequence ID" value="KEQ17580.1"/>
    <property type="molecule type" value="Genomic_DNA"/>
</dbReference>
<evidence type="ECO:0000256" key="5">
    <source>
        <dbReference type="ARBA" id="ARBA00023235"/>
    </source>
</evidence>
<dbReference type="Proteomes" id="UP000028073">
    <property type="component" value="Unassembled WGS sequence"/>
</dbReference>
<keyword evidence="5 6" id="KW-0413">Isomerase</keyword>
<dbReference type="PANTHER" id="PTHR43811:SF19">
    <property type="entry name" value="39 KDA FK506-BINDING NUCLEAR PROTEIN"/>
    <property type="match status" value="1"/>
</dbReference>
<dbReference type="FunFam" id="3.10.50.40:FF:000045">
    <property type="entry name" value="Peptidyl-prolyl cis-trans isomerase"/>
    <property type="match status" value="1"/>
</dbReference>
<dbReference type="PANTHER" id="PTHR43811">
    <property type="entry name" value="FKBP-TYPE PEPTIDYL-PROLYL CIS-TRANS ISOMERASE FKPA"/>
    <property type="match status" value="1"/>
</dbReference>
<keyword evidence="3" id="KW-0732">Signal</keyword>
<proteinExistence type="inferred from homology"/>
<dbReference type="STRING" id="1137799.GZ78_17755"/>
<name>A0A081NGK7_9GAMM</name>